<name>A0AAV6WMP4_9LAMI</name>
<protein>
    <submittedName>
        <fullName evidence="2">Uncharacterized protein</fullName>
    </submittedName>
</protein>
<feature type="compositionally biased region" description="Basic and acidic residues" evidence="1">
    <location>
        <begin position="250"/>
        <end position="268"/>
    </location>
</feature>
<feature type="region of interest" description="Disordered" evidence="1">
    <location>
        <begin position="250"/>
        <end position="284"/>
    </location>
</feature>
<gene>
    <name evidence="2" type="ORF">BUALT_Bualt12G0002000</name>
</gene>
<dbReference type="AlphaFoldDB" id="A0AAV6WMP4"/>
<evidence type="ECO:0000313" key="2">
    <source>
        <dbReference type="EMBL" id="KAG8371811.1"/>
    </source>
</evidence>
<dbReference type="EMBL" id="WHWC01000012">
    <property type="protein sequence ID" value="KAG8371811.1"/>
    <property type="molecule type" value="Genomic_DNA"/>
</dbReference>
<evidence type="ECO:0000313" key="3">
    <source>
        <dbReference type="Proteomes" id="UP000826271"/>
    </source>
</evidence>
<feature type="compositionally biased region" description="Basic residues" evidence="1">
    <location>
        <begin position="220"/>
        <end position="232"/>
    </location>
</feature>
<reference evidence="2" key="1">
    <citation type="submission" date="2019-10" db="EMBL/GenBank/DDBJ databases">
        <authorList>
            <person name="Zhang R."/>
            <person name="Pan Y."/>
            <person name="Wang J."/>
            <person name="Ma R."/>
            <person name="Yu S."/>
        </authorList>
    </citation>
    <scope>NUCLEOTIDE SEQUENCE</scope>
    <source>
        <strain evidence="2">LA-IB0</strain>
        <tissue evidence="2">Leaf</tissue>
    </source>
</reference>
<dbReference type="Proteomes" id="UP000826271">
    <property type="component" value="Unassembled WGS sequence"/>
</dbReference>
<feature type="compositionally biased region" description="Polar residues" evidence="1">
    <location>
        <begin position="198"/>
        <end position="207"/>
    </location>
</feature>
<evidence type="ECO:0000256" key="1">
    <source>
        <dbReference type="SAM" id="MobiDB-lite"/>
    </source>
</evidence>
<sequence length="442" mass="50006">MRRRIRRFLRFWGMENEAIALRHFYERLLKDNAMENRVREVVDAIKGGEWGEEVEDKLGSMKIIVSDNFVLRVFKELRGKGEKDQCTTHRLLFRVELCNRYNEGFVVLYISFEGGCSGDIAVAKELAFSLAGFAASSYADVDEVFFGFKTQSQVPSSKKADSKLRISSAISNSNPLYTAGESFLRFCAHLLGNAQSTAAQKTKSNGGTIVVDGALPDKRGPHRKPPQKKSAPKPRLLPIIEISPETNEVLEKEKPVIDKEKPKEESSKKKGPAPSSTPTVRSKFSNASKKYTSMHLLMGQTKGSDLDSLAIGFSVYFYGGDRHILESLISWKYNLKMNCHVLAKTLSSDQLPVIEVPTNMLSFRALLHLFEASVKFSIVIYFLNHVEEKPNNFVFFRGEGFLRKLAWREESIDDEIRLELLRLVVDGNDSKVTFSDFLYFLT</sequence>
<feature type="region of interest" description="Disordered" evidence="1">
    <location>
        <begin position="198"/>
        <end position="237"/>
    </location>
</feature>
<keyword evidence="3" id="KW-1185">Reference proteome</keyword>
<proteinExistence type="predicted"/>
<accession>A0AAV6WMP4</accession>
<comment type="caution">
    <text evidence="2">The sequence shown here is derived from an EMBL/GenBank/DDBJ whole genome shotgun (WGS) entry which is preliminary data.</text>
</comment>
<organism evidence="2 3">
    <name type="scientific">Buddleja alternifolia</name>
    <dbReference type="NCBI Taxonomy" id="168488"/>
    <lineage>
        <taxon>Eukaryota</taxon>
        <taxon>Viridiplantae</taxon>
        <taxon>Streptophyta</taxon>
        <taxon>Embryophyta</taxon>
        <taxon>Tracheophyta</taxon>
        <taxon>Spermatophyta</taxon>
        <taxon>Magnoliopsida</taxon>
        <taxon>eudicotyledons</taxon>
        <taxon>Gunneridae</taxon>
        <taxon>Pentapetalae</taxon>
        <taxon>asterids</taxon>
        <taxon>lamiids</taxon>
        <taxon>Lamiales</taxon>
        <taxon>Scrophulariaceae</taxon>
        <taxon>Buddlejeae</taxon>
        <taxon>Buddleja</taxon>
    </lineage>
</organism>